<evidence type="ECO:0000256" key="1">
    <source>
        <dbReference type="ARBA" id="ARBA00003029"/>
    </source>
</evidence>
<comment type="function">
    <text evidence="1">Component of the nexin-dynein regulatory complex (N-DRC), a key regulator of ciliary/flagellar motility which maintains the alignment and integrity of the distal axoneme and regulates microtubule sliding in motile axonemes.</text>
</comment>
<dbReference type="OrthoDB" id="536093at2759"/>
<dbReference type="PANTHER" id="PTHR31598:SF1">
    <property type="entry name" value="DYNEIN REGULATORY COMPLEX PROTEIN 10"/>
    <property type="match status" value="1"/>
</dbReference>
<organism evidence="11 12">
    <name type="scientific">Bucco capensis</name>
    <name type="common">collared puffbird</name>
    <dbReference type="NCBI Taxonomy" id="135168"/>
    <lineage>
        <taxon>Eukaryota</taxon>
        <taxon>Metazoa</taxon>
        <taxon>Chordata</taxon>
        <taxon>Craniata</taxon>
        <taxon>Vertebrata</taxon>
        <taxon>Euteleostomi</taxon>
        <taxon>Archelosauria</taxon>
        <taxon>Archosauria</taxon>
        <taxon>Dinosauria</taxon>
        <taxon>Saurischia</taxon>
        <taxon>Theropoda</taxon>
        <taxon>Coelurosauria</taxon>
        <taxon>Aves</taxon>
        <taxon>Neognathae</taxon>
        <taxon>Neoaves</taxon>
        <taxon>Telluraves</taxon>
        <taxon>Coraciimorphae</taxon>
        <taxon>Piciformes</taxon>
        <taxon>Bucconidae</taxon>
        <taxon>Bucco</taxon>
    </lineage>
</organism>
<name>A0A7K9I4S4_9PICI</name>
<evidence type="ECO:0000313" key="12">
    <source>
        <dbReference type="Proteomes" id="UP000534107"/>
    </source>
</evidence>
<dbReference type="Proteomes" id="UP000534107">
    <property type="component" value="Unassembled WGS sequence"/>
</dbReference>
<protein>
    <recommendedName>
        <fullName evidence="4">Dynein regulatory complex protein 10</fullName>
    </recommendedName>
</protein>
<dbReference type="CDD" id="cd23767">
    <property type="entry name" value="IQCD"/>
    <property type="match status" value="1"/>
</dbReference>
<proteinExistence type="inferred from homology"/>
<keyword evidence="5" id="KW-0963">Cytoplasm</keyword>
<evidence type="ECO:0000313" key="11">
    <source>
        <dbReference type="EMBL" id="NXH20968.1"/>
    </source>
</evidence>
<dbReference type="PANTHER" id="PTHR31598">
    <property type="entry name" value="IQ DOMAIN-CONTAINING PROTEIN D"/>
    <property type="match status" value="1"/>
</dbReference>
<dbReference type="EMBL" id="VWZO01019105">
    <property type="protein sequence ID" value="NXH20968.1"/>
    <property type="molecule type" value="Genomic_DNA"/>
</dbReference>
<evidence type="ECO:0000256" key="2">
    <source>
        <dbReference type="ARBA" id="ARBA00004611"/>
    </source>
</evidence>
<keyword evidence="7" id="KW-0969">Cilium</keyword>
<evidence type="ECO:0000256" key="10">
    <source>
        <dbReference type="SAM" id="Coils"/>
    </source>
</evidence>
<keyword evidence="10" id="KW-0175">Coiled coil</keyword>
<comment type="similarity">
    <text evidence="3">Belongs to the DRC10 family.</text>
</comment>
<feature type="non-terminal residue" evidence="11">
    <location>
        <position position="1"/>
    </location>
</feature>
<gene>
    <name evidence="11" type="primary">Iqcd</name>
    <name evidence="11" type="ORF">BUCCAP_R02838</name>
</gene>
<evidence type="ECO:0000256" key="5">
    <source>
        <dbReference type="ARBA" id="ARBA00022490"/>
    </source>
</evidence>
<evidence type="ECO:0000256" key="4">
    <source>
        <dbReference type="ARBA" id="ARBA00021752"/>
    </source>
</evidence>
<sequence length="405" mass="46460">GIATPEKARMTLDVMKMLDPSQLKPDSIETERIMTVLDETVAKLKLSSLIPHIMSSLDSYADVLGPEITSSLIQHQKLSNEMEQLLASSGEEDTVQAEEQQGSLCLLEQHLKSSVRDILRLFQANPSLCQALKHQTWAREPPAEGFIKAFEEFRNFIIERLLTSPGEEEEKSQFMEDISLQITKTREAVTALQAELAAAIQAGEEEIQKKDNIIEDLKSSIRDLAKVSEADTQQIKEGEVKQQEEELEASQTRCARLQQDIEQLEAELSALIVEHRAAEAALRKRKCRAEMEIVNWIQKYDIDMAEKQAEYEEVRAACTEEKAELSWLLEKHELLLQEYSQLEEERRLRQQKEEEAERELKARTLASIRIQALWRGYVARASFRKMKQLREKRKGKGKKGKKSKK</sequence>
<feature type="coiled-coil region" evidence="10">
    <location>
        <begin position="175"/>
        <end position="362"/>
    </location>
</feature>
<evidence type="ECO:0000256" key="9">
    <source>
        <dbReference type="ARBA" id="ARBA00023273"/>
    </source>
</evidence>
<feature type="non-terminal residue" evidence="11">
    <location>
        <position position="405"/>
    </location>
</feature>
<comment type="subcellular location">
    <subcellularLocation>
        <location evidence="2">Cytoplasm</location>
        <location evidence="2">Cytoskeleton</location>
        <location evidence="2">Flagellum axoneme</location>
    </subcellularLocation>
</comment>
<evidence type="ECO:0000256" key="3">
    <source>
        <dbReference type="ARBA" id="ARBA00009071"/>
    </source>
</evidence>
<dbReference type="AlphaFoldDB" id="A0A7K9I4S4"/>
<reference evidence="11 12" key="1">
    <citation type="submission" date="2019-09" db="EMBL/GenBank/DDBJ databases">
        <title>Bird 10,000 Genomes (B10K) Project - Family phase.</title>
        <authorList>
            <person name="Zhang G."/>
        </authorList>
    </citation>
    <scope>NUCLEOTIDE SEQUENCE [LARGE SCALE GENOMIC DNA]</scope>
    <source>
        <strain evidence="11">B10K-DU-001-16</strain>
        <tissue evidence="11">Muscle</tissue>
    </source>
</reference>
<dbReference type="PROSITE" id="PS50096">
    <property type="entry name" value="IQ"/>
    <property type="match status" value="1"/>
</dbReference>
<accession>A0A7K9I4S4</accession>
<evidence type="ECO:0000256" key="8">
    <source>
        <dbReference type="ARBA" id="ARBA00023212"/>
    </source>
</evidence>
<evidence type="ECO:0000256" key="6">
    <source>
        <dbReference type="ARBA" id="ARBA00022846"/>
    </source>
</evidence>
<keyword evidence="6" id="KW-0282">Flagellum</keyword>
<dbReference type="InterPro" id="IPR042815">
    <property type="entry name" value="DRC10"/>
</dbReference>
<keyword evidence="8" id="KW-0206">Cytoskeleton</keyword>
<keyword evidence="9" id="KW-0966">Cell projection</keyword>
<keyword evidence="12" id="KW-1185">Reference proteome</keyword>
<evidence type="ECO:0000256" key="7">
    <source>
        <dbReference type="ARBA" id="ARBA00023069"/>
    </source>
</evidence>
<comment type="caution">
    <text evidence="11">The sequence shown here is derived from an EMBL/GenBank/DDBJ whole genome shotgun (WGS) entry which is preliminary data.</text>
</comment>